<dbReference type="EMBL" id="CACVBM020001062">
    <property type="protein sequence ID" value="CAA7027815.1"/>
    <property type="molecule type" value="Genomic_DNA"/>
</dbReference>
<feature type="region of interest" description="Disordered" evidence="1">
    <location>
        <begin position="58"/>
        <end position="117"/>
    </location>
</feature>
<protein>
    <submittedName>
        <fullName evidence="2">Uncharacterized protein</fullName>
    </submittedName>
</protein>
<feature type="compositionally biased region" description="Acidic residues" evidence="1">
    <location>
        <begin position="105"/>
        <end position="117"/>
    </location>
</feature>
<evidence type="ECO:0000313" key="3">
    <source>
        <dbReference type="Proteomes" id="UP000467841"/>
    </source>
</evidence>
<evidence type="ECO:0000256" key="1">
    <source>
        <dbReference type="SAM" id="MobiDB-lite"/>
    </source>
</evidence>
<feature type="compositionally biased region" description="Basic and acidic residues" evidence="1">
    <location>
        <begin position="84"/>
        <end position="101"/>
    </location>
</feature>
<evidence type="ECO:0000313" key="2">
    <source>
        <dbReference type="EMBL" id="CAA7027815.1"/>
    </source>
</evidence>
<dbReference type="Proteomes" id="UP000467841">
    <property type="component" value="Unassembled WGS sequence"/>
</dbReference>
<comment type="caution">
    <text evidence="2">The sequence shown here is derived from an EMBL/GenBank/DDBJ whole genome shotgun (WGS) entry which is preliminary data.</text>
</comment>
<dbReference type="AlphaFoldDB" id="A0A6D2IHL3"/>
<organism evidence="2 3">
    <name type="scientific">Microthlaspi erraticum</name>
    <dbReference type="NCBI Taxonomy" id="1685480"/>
    <lineage>
        <taxon>Eukaryota</taxon>
        <taxon>Viridiplantae</taxon>
        <taxon>Streptophyta</taxon>
        <taxon>Embryophyta</taxon>
        <taxon>Tracheophyta</taxon>
        <taxon>Spermatophyta</taxon>
        <taxon>Magnoliopsida</taxon>
        <taxon>eudicotyledons</taxon>
        <taxon>Gunneridae</taxon>
        <taxon>Pentapetalae</taxon>
        <taxon>rosids</taxon>
        <taxon>malvids</taxon>
        <taxon>Brassicales</taxon>
        <taxon>Brassicaceae</taxon>
        <taxon>Coluteocarpeae</taxon>
        <taxon>Microthlaspi</taxon>
    </lineage>
</organism>
<name>A0A6D2IHL3_9BRAS</name>
<reference evidence="2" key="1">
    <citation type="submission" date="2020-01" db="EMBL/GenBank/DDBJ databases">
        <authorList>
            <person name="Mishra B."/>
        </authorList>
    </citation>
    <scope>NUCLEOTIDE SEQUENCE [LARGE SCALE GENOMIC DNA]</scope>
</reference>
<proteinExistence type="predicted"/>
<gene>
    <name evidence="2" type="ORF">MERR_LOCUS15050</name>
</gene>
<keyword evidence="3" id="KW-1185">Reference proteome</keyword>
<sequence length="241" mass="27408">MTLFPTKFENGKIEYKIRYKGRSRPFSRAKALVTSEQSRDPTKLKELLSQVLTITLDGDKGASSTDSSIELETGQLDRVPQLDQGRRRGESRVEESEHESNENVPMEEEESEEEEDELPMYQEHYDALFSMDFVETKYPHDDTMRLLGSLRMWSWSSRTCAWPSSSLTAGVIQGAHLLGMDHVLGKGEKVVTFRQLEILFGFTYGEGTHWDIKEDELQRVGLQSLRGTLPQGQSSNQEPSA</sequence>
<accession>A0A6D2IHL3</accession>